<dbReference type="OrthoDB" id="6156501at2759"/>
<gene>
    <name evidence="5" type="ORF">LOTGIDRAFT_162341</name>
</gene>
<dbReference type="PROSITE" id="PS50923">
    <property type="entry name" value="SUSHI"/>
    <property type="match status" value="4"/>
</dbReference>
<name>V4BV31_LOTGI</name>
<dbReference type="GO" id="GO:0090036">
    <property type="term" value="P:regulation of protein kinase C signaling"/>
    <property type="evidence" value="ECO:0007669"/>
    <property type="project" value="TreeGrafter"/>
</dbReference>
<dbReference type="PANTHER" id="PTHR45656:SF2">
    <property type="entry name" value="SEIZURE 6-LIKE PROTEIN 2"/>
    <property type="match status" value="1"/>
</dbReference>
<dbReference type="EMBL" id="KB202014">
    <property type="protein sequence ID" value="ESO92864.1"/>
    <property type="molecule type" value="Genomic_DNA"/>
</dbReference>
<keyword evidence="6" id="KW-1185">Reference proteome</keyword>
<accession>V4BV31</accession>
<feature type="disulfide bond" evidence="3">
    <location>
        <begin position="168"/>
        <end position="195"/>
    </location>
</feature>
<dbReference type="Pfam" id="PF00084">
    <property type="entry name" value="Sushi"/>
    <property type="match status" value="3"/>
</dbReference>
<sequence>MESDIKKICFRVTLIATIMTNILCTDVIQELSVPLELSVTWDVESTVVGYASFEVIGVVGCAKICFQKPECQSFTHFKSTLKCEIFDHSLQSNNLSTLKMSIYSEKINWNQDLFSGCSELNCSLGSSCFIKQGTPTCIPTECGPTPLVANSQMTVHGTRVGTLVQYTCNPETVLEGRPERRCLTIGKWQPDLFKCHLQCPPAPLVPDAALDDPLRIVGIYTNYTCVNNTRLFGTPHLYCQDNQTWTPVEFECIRQCPPAPDVNDATTNTSDRIINTTLGYQCHPLADAYGTPFIVCQEDLSWSPVVFNCSRQCPIAEEVTHARKLTHVRQVFTTLEYECINDTLLDGNPTRNCPTTQQWEPIQFTCIEQCPVLDIPHAINDTSNRVLTSAVNYHCEDGYLHNGTTQITCQNDRTWTSINFECIEVCPTEAPPVQYAQTDQILRFVGTVATYTCDPDTIIHGDNYVTCIHSSNSTVAWSTVPFWCEKVCSDSPPVVMDATLTTFNRSKGAVAEYTCHNETVLIDGPATIPCLQSQQWGAQIFDCRRRCPIPLVYPNSIVIHDCYIALYCYRLSNTSGISKQYRHS</sequence>
<protein>
    <recommendedName>
        <fullName evidence="4">Sushi domain-containing protein</fullName>
    </recommendedName>
</protein>
<feature type="disulfide bond" evidence="3">
    <location>
        <begin position="395"/>
        <end position="422"/>
    </location>
</feature>
<dbReference type="AlphaFoldDB" id="V4BV31"/>
<dbReference type="GeneID" id="20238987"/>
<dbReference type="CDD" id="cd00033">
    <property type="entry name" value="CCP"/>
    <property type="match status" value="2"/>
</dbReference>
<reference evidence="5 6" key="1">
    <citation type="journal article" date="2013" name="Nature">
        <title>Insights into bilaterian evolution from three spiralian genomes.</title>
        <authorList>
            <person name="Simakov O."/>
            <person name="Marletaz F."/>
            <person name="Cho S.J."/>
            <person name="Edsinger-Gonzales E."/>
            <person name="Havlak P."/>
            <person name="Hellsten U."/>
            <person name="Kuo D.H."/>
            <person name="Larsson T."/>
            <person name="Lv J."/>
            <person name="Arendt D."/>
            <person name="Savage R."/>
            <person name="Osoegawa K."/>
            <person name="de Jong P."/>
            <person name="Grimwood J."/>
            <person name="Chapman J.A."/>
            <person name="Shapiro H."/>
            <person name="Aerts A."/>
            <person name="Otillar R.P."/>
            <person name="Terry A.Y."/>
            <person name="Boore J.L."/>
            <person name="Grigoriev I.V."/>
            <person name="Lindberg D.R."/>
            <person name="Seaver E.C."/>
            <person name="Weisblat D.A."/>
            <person name="Putnam N.H."/>
            <person name="Rokhsar D.S."/>
        </authorList>
    </citation>
    <scope>NUCLEOTIDE SEQUENCE [LARGE SCALE GENOMIC DNA]</scope>
</reference>
<dbReference type="OMA" id="DNGMHNG"/>
<keyword evidence="1" id="KW-0677">Repeat</keyword>
<evidence type="ECO:0000313" key="5">
    <source>
        <dbReference type="EMBL" id="ESO92864.1"/>
    </source>
</evidence>
<evidence type="ECO:0000256" key="1">
    <source>
        <dbReference type="ARBA" id="ARBA00022737"/>
    </source>
</evidence>
<dbReference type="SUPFAM" id="SSF57535">
    <property type="entry name" value="Complement control module/SCR domain"/>
    <property type="match status" value="7"/>
</dbReference>
<dbReference type="GO" id="GO:0060074">
    <property type="term" value="P:synapse maturation"/>
    <property type="evidence" value="ECO:0007669"/>
    <property type="project" value="TreeGrafter"/>
</dbReference>
<feature type="domain" description="Sushi" evidence="4">
    <location>
        <begin position="368"/>
        <end position="424"/>
    </location>
</feature>
<dbReference type="HOGENOM" id="CLU_467170_0_0_1"/>
<dbReference type="Gene3D" id="2.10.70.10">
    <property type="entry name" value="Complement Module, domain 1"/>
    <property type="match status" value="4"/>
</dbReference>
<organism evidence="5 6">
    <name type="scientific">Lottia gigantea</name>
    <name type="common">Giant owl limpet</name>
    <dbReference type="NCBI Taxonomy" id="225164"/>
    <lineage>
        <taxon>Eukaryota</taxon>
        <taxon>Metazoa</taxon>
        <taxon>Spiralia</taxon>
        <taxon>Lophotrochozoa</taxon>
        <taxon>Mollusca</taxon>
        <taxon>Gastropoda</taxon>
        <taxon>Patellogastropoda</taxon>
        <taxon>Lottioidea</taxon>
        <taxon>Lottiidae</taxon>
        <taxon>Lottia</taxon>
    </lineage>
</organism>
<dbReference type="InterPro" id="IPR051277">
    <property type="entry name" value="SEZ6_CSMD_C4BPB_Regulators"/>
</dbReference>
<evidence type="ECO:0000259" key="4">
    <source>
        <dbReference type="PROSITE" id="PS50923"/>
    </source>
</evidence>
<dbReference type="KEGG" id="lgi:LOTGIDRAFT_162341"/>
<dbReference type="SMART" id="SM00032">
    <property type="entry name" value="CCP"/>
    <property type="match status" value="7"/>
</dbReference>
<dbReference type="Proteomes" id="UP000030746">
    <property type="component" value="Unassembled WGS sequence"/>
</dbReference>
<dbReference type="InterPro" id="IPR003609">
    <property type="entry name" value="Pan_app"/>
</dbReference>
<dbReference type="GO" id="GO:0043025">
    <property type="term" value="C:neuronal cell body"/>
    <property type="evidence" value="ECO:0007669"/>
    <property type="project" value="TreeGrafter"/>
</dbReference>
<dbReference type="PANTHER" id="PTHR45656">
    <property type="entry name" value="PROTEIN CBR-CLEC-78"/>
    <property type="match status" value="1"/>
</dbReference>
<feature type="domain" description="Sushi" evidence="4">
    <location>
        <begin position="254"/>
        <end position="311"/>
    </location>
</feature>
<dbReference type="Pfam" id="PF00024">
    <property type="entry name" value="PAN_1"/>
    <property type="match status" value="1"/>
</dbReference>
<evidence type="ECO:0000313" key="6">
    <source>
        <dbReference type="Proteomes" id="UP000030746"/>
    </source>
</evidence>
<feature type="domain" description="Sushi" evidence="4">
    <location>
        <begin position="486"/>
        <end position="545"/>
    </location>
</feature>
<feature type="domain" description="Sushi" evidence="4">
    <location>
        <begin position="140"/>
        <end position="197"/>
    </location>
</feature>
<feature type="disulfide bond" evidence="3">
    <location>
        <begin position="282"/>
        <end position="309"/>
    </location>
</feature>
<dbReference type="InterPro" id="IPR035976">
    <property type="entry name" value="Sushi/SCR/CCP_sf"/>
</dbReference>
<dbReference type="RefSeq" id="XP_009056549.1">
    <property type="nucleotide sequence ID" value="XM_009058301.1"/>
</dbReference>
<keyword evidence="3" id="KW-0768">Sushi</keyword>
<evidence type="ECO:0000256" key="3">
    <source>
        <dbReference type="PROSITE-ProRule" id="PRU00302"/>
    </source>
</evidence>
<evidence type="ECO:0000256" key="2">
    <source>
        <dbReference type="ARBA" id="ARBA00023157"/>
    </source>
</evidence>
<dbReference type="STRING" id="225164.V4BV31"/>
<dbReference type="SUPFAM" id="SSF57414">
    <property type="entry name" value="Hairpin loop containing domain-like"/>
    <property type="match status" value="1"/>
</dbReference>
<dbReference type="InterPro" id="IPR000436">
    <property type="entry name" value="Sushi_SCR_CCP_dom"/>
</dbReference>
<dbReference type="CTD" id="20238987"/>
<proteinExistence type="predicted"/>
<comment type="caution">
    <text evidence="3">Lacks conserved residue(s) required for the propagation of feature annotation.</text>
</comment>
<dbReference type="GO" id="GO:0005783">
    <property type="term" value="C:endoplasmic reticulum"/>
    <property type="evidence" value="ECO:0007669"/>
    <property type="project" value="TreeGrafter"/>
</dbReference>
<keyword evidence="2 3" id="KW-1015">Disulfide bond</keyword>
<dbReference type="Gene3D" id="2.20.28.230">
    <property type="match status" value="1"/>
</dbReference>